<dbReference type="Proteomes" id="UP000240988">
    <property type="component" value="Unassembled WGS sequence"/>
</dbReference>
<feature type="non-terminal residue" evidence="2">
    <location>
        <position position="1"/>
    </location>
</feature>
<dbReference type="EMBL" id="FUFA01000005">
    <property type="protein sequence ID" value="SPM37257.1"/>
    <property type="molecule type" value="Genomic_DNA"/>
</dbReference>
<dbReference type="AlphaFoldDB" id="A0A2U3P0I9"/>
<reference evidence="2 3" key="1">
    <citation type="submission" date="2017-01" db="EMBL/GenBank/DDBJ databases">
        <authorList>
            <consortium name="Urmite Genomes"/>
        </authorList>
    </citation>
    <scope>NUCLEOTIDE SEQUENCE [LARGE SCALE GENOMIC DNA]</scope>
    <source>
        <strain evidence="2 3">AB57</strain>
    </source>
</reference>
<protein>
    <recommendedName>
        <fullName evidence="1">Thioesterase domain-containing protein</fullName>
    </recommendedName>
</protein>
<accession>A0A2U3P0I9</accession>
<sequence>VDVSGYLGLFGEPGATLGEAQWMERANRNLTPNLAALNARFLGGSRAEGWLRMSYEPGPAAYNFSQLSGGSIAEMLDQAATHCGSLATGCPCPTLSMTVTILRAGAAKSYVATGRILKLTRTNAVLGADLDDDEGRRIATLTLVSQLITDLSRLA</sequence>
<evidence type="ECO:0000259" key="1">
    <source>
        <dbReference type="Pfam" id="PF03061"/>
    </source>
</evidence>
<dbReference type="Pfam" id="PF03061">
    <property type="entry name" value="4HBT"/>
    <property type="match status" value="1"/>
</dbReference>
<feature type="domain" description="Thioesterase" evidence="1">
    <location>
        <begin position="67"/>
        <end position="138"/>
    </location>
</feature>
<dbReference type="STRING" id="1841860.GCA_900157375_05103"/>
<proteinExistence type="predicted"/>
<organism evidence="2 3">
    <name type="scientific">Mycobacterium rhizamassiliense</name>
    <dbReference type="NCBI Taxonomy" id="1841860"/>
    <lineage>
        <taxon>Bacteria</taxon>
        <taxon>Bacillati</taxon>
        <taxon>Actinomycetota</taxon>
        <taxon>Actinomycetes</taxon>
        <taxon>Mycobacteriales</taxon>
        <taxon>Mycobacteriaceae</taxon>
        <taxon>Mycobacterium</taxon>
    </lineage>
</organism>
<dbReference type="SUPFAM" id="SSF54637">
    <property type="entry name" value="Thioesterase/thiol ester dehydrase-isomerase"/>
    <property type="match status" value="1"/>
</dbReference>
<dbReference type="CDD" id="cd03443">
    <property type="entry name" value="PaaI_thioesterase"/>
    <property type="match status" value="1"/>
</dbReference>
<dbReference type="Gene3D" id="3.10.129.10">
    <property type="entry name" value="Hotdog Thioesterase"/>
    <property type="match status" value="1"/>
</dbReference>
<keyword evidence="3" id="KW-1185">Reference proteome</keyword>
<evidence type="ECO:0000313" key="3">
    <source>
        <dbReference type="Proteomes" id="UP000240988"/>
    </source>
</evidence>
<gene>
    <name evidence="2" type="ORF">MRAB57_5100</name>
</gene>
<evidence type="ECO:0000313" key="2">
    <source>
        <dbReference type="EMBL" id="SPM37257.1"/>
    </source>
</evidence>
<dbReference type="InterPro" id="IPR006683">
    <property type="entry name" value="Thioestr_dom"/>
</dbReference>
<dbReference type="InterPro" id="IPR029069">
    <property type="entry name" value="HotDog_dom_sf"/>
</dbReference>
<name>A0A2U3P0I9_9MYCO</name>